<proteinExistence type="predicted"/>
<evidence type="ECO:0000313" key="3">
    <source>
        <dbReference type="EMBL" id="TBO31280.1"/>
    </source>
</evidence>
<feature type="domain" description="Peptidase C14 caspase" evidence="2">
    <location>
        <begin position="36"/>
        <end position="313"/>
    </location>
</feature>
<evidence type="ECO:0000313" key="4">
    <source>
        <dbReference type="Proteomes" id="UP000292120"/>
    </source>
</evidence>
<dbReference type="PANTHER" id="PTHR48104:SF30">
    <property type="entry name" value="METACASPASE-1"/>
    <property type="match status" value="1"/>
</dbReference>
<evidence type="ECO:0000259" key="2">
    <source>
        <dbReference type="Pfam" id="PF00656"/>
    </source>
</evidence>
<organism evidence="3 4">
    <name type="scientific">Aquabacterium lacunae</name>
    <dbReference type="NCBI Taxonomy" id="2528630"/>
    <lineage>
        <taxon>Bacteria</taxon>
        <taxon>Pseudomonadati</taxon>
        <taxon>Pseudomonadota</taxon>
        <taxon>Betaproteobacteria</taxon>
        <taxon>Burkholderiales</taxon>
        <taxon>Aquabacterium</taxon>
    </lineage>
</organism>
<sequence>MKVSGVALQQIGGLGRWIVLLLLGHWLASAAHAETFAVLVGVSRYARQPDLAELRGVGNDTLLMQAALVRLGLSEERITVLSDDPRLSALSPTRDRIVRVLEEGAARAKSGDWLVLYFSGHGTRVPMRSTTDTVDSPAHPEPDGLDEVFLPADAGRWNPRTRSLENGLYDNDLALLIRAWTQKGASVWAIFDTCSAGDMAKTHALLGAPPTFKRSVAPASLEVSASDLVRPSSKRLSTGSLRLKGPETSQEIYFYATQPEEVALEEKLRPPISWPEWLDGGRQNPRYFGFFTHALVSALENQPKTFQELAERTMRFHATKPLATPVFEGVLQRGFDLFVRPAEKKPNKHRPFLPTGPSRDGGNRWSR</sequence>
<dbReference type="InterPro" id="IPR029030">
    <property type="entry name" value="Caspase-like_dom_sf"/>
</dbReference>
<keyword evidence="4" id="KW-1185">Reference proteome</keyword>
<accession>A0A4Q9GZ57</accession>
<dbReference type="InterPro" id="IPR011600">
    <property type="entry name" value="Pept_C14_caspase"/>
</dbReference>
<evidence type="ECO:0000256" key="1">
    <source>
        <dbReference type="SAM" id="MobiDB-lite"/>
    </source>
</evidence>
<dbReference type="Proteomes" id="UP000292120">
    <property type="component" value="Unassembled WGS sequence"/>
</dbReference>
<dbReference type="AlphaFoldDB" id="A0A4Q9GZ57"/>
<dbReference type="GO" id="GO:0006508">
    <property type="term" value="P:proteolysis"/>
    <property type="evidence" value="ECO:0007669"/>
    <property type="project" value="InterPro"/>
</dbReference>
<dbReference type="GO" id="GO:0004197">
    <property type="term" value="F:cysteine-type endopeptidase activity"/>
    <property type="evidence" value="ECO:0007669"/>
    <property type="project" value="InterPro"/>
</dbReference>
<gene>
    <name evidence="3" type="ORF">EYS42_08520</name>
</gene>
<dbReference type="Pfam" id="PF00656">
    <property type="entry name" value="Peptidase_C14"/>
    <property type="match status" value="1"/>
</dbReference>
<reference evidence="3 4" key="1">
    <citation type="submission" date="2019-02" db="EMBL/GenBank/DDBJ databases">
        <title>Aquabacterium sp. strain KMB7.</title>
        <authorList>
            <person name="Chen W.-M."/>
        </authorList>
    </citation>
    <scope>NUCLEOTIDE SEQUENCE [LARGE SCALE GENOMIC DNA]</scope>
    <source>
        <strain evidence="3 4">KMB7</strain>
    </source>
</reference>
<dbReference type="SUPFAM" id="SSF52129">
    <property type="entry name" value="Caspase-like"/>
    <property type="match status" value="1"/>
</dbReference>
<dbReference type="GO" id="GO:0005737">
    <property type="term" value="C:cytoplasm"/>
    <property type="evidence" value="ECO:0007669"/>
    <property type="project" value="TreeGrafter"/>
</dbReference>
<dbReference type="EMBL" id="SIXI01000003">
    <property type="protein sequence ID" value="TBO31280.1"/>
    <property type="molecule type" value="Genomic_DNA"/>
</dbReference>
<name>A0A4Q9GZ57_9BURK</name>
<dbReference type="OrthoDB" id="8765742at2"/>
<dbReference type="PANTHER" id="PTHR48104">
    <property type="entry name" value="METACASPASE-4"/>
    <property type="match status" value="1"/>
</dbReference>
<dbReference type="InterPro" id="IPR050452">
    <property type="entry name" value="Metacaspase"/>
</dbReference>
<dbReference type="Gene3D" id="3.40.50.1460">
    <property type="match status" value="1"/>
</dbReference>
<feature type="region of interest" description="Disordered" evidence="1">
    <location>
        <begin position="346"/>
        <end position="367"/>
    </location>
</feature>
<protein>
    <submittedName>
        <fullName evidence="3">Caspase family protein</fullName>
    </submittedName>
</protein>
<comment type="caution">
    <text evidence="3">The sequence shown here is derived from an EMBL/GenBank/DDBJ whole genome shotgun (WGS) entry which is preliminary data.</text>
</comment>